<keyword evidence="1" id="KW-0812">Transmembrane</keyword>
<evidence type="ECO:0000313" key="3">
    <source>
        <dbReference type="Proteomes" id="UP000232720"/>
    </source>
</evidence>
<protein>
    <recommendedName>
        <fullName evidence="4">Ac81</fullName>
    </recommendedName>
</protein>
<organism evidence="2 3">
    <name type="scientific">Adoxophyes honmai nucleopolyhedrovirus</name>
    <dbReference type="NCBI Taxonomy" id="224399"/>
    <lineage>
        <taxon>Viruses</taxon>
        <taxon>Viruses incertae sedis</taxon>
        <taxon>Naldaviricetes</taxon>
        <taxon>Lefavirales</taxon>
        <taxon>Baculoviridae</taxon>
        <taxon>Alphabaculovirus</taxon>
        <taxon>Alphabaculovirus adhonmai</taxon>
    </lineage>
</organism>
<keyword evidence="1" id="KW-1133">Transmembrane helix</keyword>
<dbReference type="InterPro" id="IPR008563">
    <property type="entry name" value="AcMNPV_AC81"/>
</dbReference>
<dbReference type="GeneID" id="1485840"/>
<dbReference type="OrthoDB" id="10138at10239"/>
<dbReference type="Proteomes" id="UP000232720">
    <property type="component" value="Genome"/>
</dbReference>
<sequence>MMRHSFHNNRVHSVKDMIRHHPHQQHHQPEMEMTTTTTTTMITHPTDHTTNQFHVLQNLKLKNATILNRIKYDPELLIHYLFNNYHMLLDDDTQLTDHDLYNYINVIKICKVKVKKSYGAILAHYYAHINLFNNYSFEFHPGSQPKTFQTVHTNGHVIYVMVLCNTCCEEELRNFVTGENSFNVAFKNCESILCKRKSFQTIIIATALLFIFTNMIKFSWYFIFLVLFLMFLLYVNNNYMISNPQIVYCDHLKTKTLRHGRTNVFKR</sequence>
<reference evidence="2 3" key="1">
    <citation type="journal article" date="2003" name="Virology">
        <title>Genome sequence and organization of a nucleopolyhedrovirus isolated from the smaller tea tortrix, Adoxophyes honmai.</title>
        <authorList>
            <person name="Nakai M."/>
            <person name="Goto C."/>
            <person name="Kang W."/>
            <person name="Shikata M."/>
            <person name="Luque T."/>
            <person name="Kunimi Y."/>
        </authorList>
    </citation>
    <scope>NUCLEOTIDE SEQUENCE [LARGE SCALE GENOMIC DNA]</scope>
    <source>
        <strain evidence="2 3">ADN001</strain>
    </source>
</reference>
<organismHost>
    <name type="scientific">Adoxophyes honmai</name>
    <name type="common">Smaller tea tortrix moth</name>
    <dbReference type="NCBI Taxonomy" id="85585"/>
</organismHost>
<dbReference type="KEGG" id="vg:1485840"/>
<accession>Q80LN2</accession>
<feature type="transmembrane region" description="Helical" evidence="1">
    <location>
        <begin position="218"/>
        <end position="235"/>
    </location>
</feature>
<name>Q80LN2_NPVAH</name>
<dbReference type="RefSeq" id="NP_818711.1">
    <property type="nucleotide sequence ID" value="NC_004690.1"/>
</dbReference>
<evidence type="ECO:0000313" key="2">
    <source>
        <dbReference type="EMBL" id="BAC67315.1"/>
    </source>
</evidence>
<dbReference type="Pfam" id="PF05820">
    <property type="entry name" value="Ac81"/>
    <property type="match status" value="1"/>
</dbReference>
<evidence type="ECO:0000256" key="1">
    <source>
        <dbReference type="SAM" id="Phobius"/>
    </source>
</evidence>
<dbReference type="EMBL" id="AP006270">
    <property type="protein sequence ID" value="BAC67315.1"/>
    <property type="molecule type" value="Genomic_DNA"/>
</dbReference>
<proteinExistence type="predicted"/>
<keyword evidence="3" id="KW-1185">Reference proteome</keyword>
<evidence type="ECO:0008006" key="4">
    <source>
        <dbReference type="Google" id="ProtNLM"/>
    </source>
</evidence>
<keyword evidence="1" id="KW-0472">Membrane</keyword>